<dbReference type="KEGG" id="gfe:Gferi_00375"/>
<reference evidence="2 3" key="1">
    <citation type="submission" date="2016-09" db="EMBL/GenBank/DDBJ databases">
        <title>Genomic analysis reveals versatility of anaerobic energy metabolism of Geosporobacter ferrireducens IRF9 of phylum Firmicutes.</title>
        <authorList>
            <person name="Kim S.-J."/>
        </authorList>
    </citation>
    <scope>NUCLEOTIDE SEQUENCE [LARGE SCALE GENOMIC DNA]</scope>
    <source>
        <strain evidence="2 3">IRF9</strain>
    </source>
</reference>
<dbReference type="OrthoDB" id="9837876at2"/>
<evidence type="ECO:0000313" key="2">
    <source>
        <dbReference type="EMBL" id="AOT68170.1"/>
    </source>
</evidence>
<dbReference type="RefSeq" id="WP_069973724.1">
    <property type="nucleotide sequence ID" value="NZ_CP017269.1"/>
</dbReference>
<keyword evidence="1" id="KW-1133">Transmembrane helix</keyword>
<organism evidence="2 3">
    <name type="scientific">Geosporobacter ferrireducens</name>
    <dbReference type="NCBI Taxonomy" id="1424294"/>
    <lineage>
        <taxon>Bacteria</taxon>
        <taxon>Bacillati</taxon>
        <taxon>Bacillota</taxon>
        <taxon>Clostridia</taxon>
        <taxon>Peptostreptococcales</taxon>
        <taxon>Thermotaleaceae</taxon>
        <taxon>Geosporobacter</taxon>
    </lineage>
</organism>
<keyword evidence="3" id="KW-1185">Reference proteome</keyword>
<dbReference type="AlphaFoldDB" id="A0A1D8GB92"/>
<proteinExistence type="predicted"/>
<gene>
    <name evidence="2" type="ORF">Gferi_00375</name>
</gene>
<name>A0A1D8GB92_9FIRM</name>
<accession>A0A1D8GB92</accession>
<dbReference type="STRING" id="1424294.Gferi_00375"/>
<evidence type="ECO:0000313" key="3">
    <source>
        <dbReference type="Proteomes" id="UP000095743"/>
    </source>
</evidence>
<keyword evidence="1" id="KW-0472">Membrane</keyword>
<keyword evidence="1" id="KW-0812">Transmembrane</keyword>
<sequence>MKPKSHPSNQGSVLAVVLIFFAILSTLGAALLDLSTINYKMKLVSQHHKHAFYLAEAAIEEAYALIANEIETTLHAISVDEINNVQWKQQYITKLNEQLLPLLQNHTYTHLDTVHSETPPMVTLLSFESFRNHYEPCKILLESTATYYRVFHDQKARIEIDVPNNPQHLTAINPESLIRIIYLPIE</sequence>
<dbReference type="EMBL" id="CP017269">
    <property type="protein sequence ID" value="AOT68170.1"/>
    <property type="molecule type" value="Genomic_DNA"/>
</dbReference>
<feature type="transmembrane region" description="Helical" evidence="1">
    <location>
        <begin position="12"/>
        <end position="32"/>
    </location>
</feature>
<protein>
    <submittedName>
        <fullName evidence="2">Uncharacterized protein</fullName>
    </submittedName>
</protein>
<evidence type="ECO:0000256" key="1">
    <source>
        <dbReference type="SAM" id="Phobius"/>
    </source>
</evidence>
<dbReference type="Proteomes" id="UP000095743">
    <property type="component" value="Chromosome"/>
</dbReference>